<dbReference type="PANTHER" id="PTHR33938:SF15">
    <property type="entry name" value="FERULOYL ESTERASE B-RELATED"/>
    <property type="match status" value="1"/>
</dbReference>
<dbReference type="InterPro" id="IPR029058">
    <property type="entry name" value="AB_hydrolase_fold"/>
</dbReference>
<gene>
    <name evidence="9" type="ORF">SAMN05421835_104272</name>
</gene>
<dbReference type="InterPro" id="IPR011118">
    <property type="entry name" value="Tannase/feruloyl_esterase"/>
</dbReference>
<organism evidence="9 10">
    <name type="scientific">Amycolatopsis sacchari</name>
    <dbReference type="NCBI Taxonomy" id="115433"/>
    <lineage>
        <taxon>Bacteria</taxon>
        <taxon>Bacillati</taxon>
        <taxon>Actinomycetota</taxon>
        <taxon>Actinomycetes</taxon>
        <taxon>Pseudonocardiales</taxon>
        <taxon>Pseudonocardiaceae</taxon>
        <taxon>Amycolatopsis</taxon>
    </lineage>
</organism>
<evidence type="ECO:0000256" key="8">
    <source>
        <dbReference type="SAM" id="SignalP"/>
    </source>
</evidence>
<evidence type="ECO:0000256" key="2">
    <source>
        <dbReference type="ARBA" id="ARBA00022487"/>
    </source>
</evidence>
<keyword evidence="6" id="KW-0106">Calcium</keyword>
<dbReference type="GO" id="GO:0046872">
    <property type="term" value="F:metal ion binding"/>
    <property type="evidence" value="ECO:0007669"/>
    <property type="project" value="UniProtKB-KW"/>
</dbReference>
<keyword evidence="4 8" id="KW-0732">Signal</keyword>
<accession>A0A1I3QCW8</accession>
<feature type="signal peptide" evidence="8">
    <location>
        <begin position="1"/>
        <end position="36"/>
    </location>
</feature>
<dbReference type="OrthoDB" id="176867at2"/>
<evidence type="ECO:0000256" key="6">
    <source>
        <dbReference type="ARBA" id="ARBA00022837"/>
    </source>
</evidence>
<evidence type="ECO:0000313" key="9">
    <source>
        <dbReference type="EMBL" id="SFJ31560.1"/>
    </source>
</evidence>
<keyword evidence="2" id="KW-0719">Serine esterase</keyword>
<sequence length="506" mass="53518">MCPAGVVATVGAVRRRSLALVAGLATALVTAPVAQAGQHRSCGGLAALPSVVSAVQDAGDATTPPSCRVTARVSDVDGGVVTVWVYLPENTWNGRFQATGGGGFSGGDPANLLEPLRNGYATAATDAGHPGATADFALDADGRLNWPAIKDFGHEGVQDMTTTAKALIRAYYGRGPAYSYFTGCSTGGRQGVMEAQRHPGEYDGILAGAPVINYPQMQTGQLWGQLVMLESGNAVAPCKFEAAVTATVRACDTLGDGVVDGVIGDPLACRFDLSLLVGTPTPCGTITAADVAVMKEIQQGPRRQDGRFLWYGLAPGAPFAGLNDTVEVDGRLVGKPFAYDLWWFSLFLAQDRSWDWTSLTRERFEAYFDQAVRQYDRVLGAADPDLSAFRRAGGKLLLWHGEADFGVPFQGTIDYYERVQRTLGPGRTQQFARLFLAPGVGHCSGGAGPQLVDPFAALVRWVEQGKAPETLPAAGAGQTRPVCRYPQVARWSGHGDPANASSYRCA</sequence>
<reference evidence="9 10" key="1">
    <citation type="submission" date="2016-10" db="EMBL/GenBank/DDBJ databases">
        <authorList>
            <person name="de Groot N.N."/>
        </authorList>
    </citation>
    <scope>NUCLEOTIDE SEQUENCE [LARGE SCALE GENOMIC DNA]</scope>
    <source>
        <strain evidence="9 10">DSM 44468</strain>
    </source>
</reference>
<dbReference type="PANTHER" id="PTHR33938">
    <property type="entry name" value="FERULOYL ESTERASE B-RELATED"/>
    <property type="match status" value="1"/>
</dbReference>
<feature type="chain" id="PRO_5011716267" evidence="8">
    <location>
        <begin position="37"/>
        <end position="506"/>
    </location>
</feature>
<keyword evidence="5" id="KW-0378">Hydrolase</keyword>
<evidence type="ECO:0000256" key="3">
    <source>
        <dbReference type="ARBA" id="ARBA00022723"/>
    </source>
</evidence>
<proteinExistence type="inferred from homology"/>
<dbReference type="SUPFAM" id="SSF53474">
    <property type="entry name" value="alpha/beta-Hydrolases"/>
    <property type="match status" value="1"/>
</dbReference>
<protein>
    <submittedName>
        <fullName evidence="9">Tannase and feruloyl esterase</fullName>
    </submittedName>
</protein>
<keyword evidence="7" id="KW-1015">Disulfide bond</keyword>
<evidence type="ECO:0000256" key="5">
    <source>
        <dbReference type="ARBA" id="ARBA00022801"/>
    </source>
</evidence>
<dbReference type="Proteomes" id="UP000199025">
    <property type="component" value="Unassembled WGS sequence"/>
</dbReference>
<evidence type="ECO:0000313" key="10">
    <source>
        <dbReference type="Proteomes" id="UP000199025"/>
    </source>
</evidence>
<keyword evidence="3" id="KW-0479">Metal-binding</keyword>
<dbReference type="Pfam" id="PF07519">
    <property type="entry name" value="Tannase"/>
    <property type="match status" value="1"/>
</dbReference>
<evidence type="ECO:0000256" key="7">
    <source>
        <dbReference type="ARBA" id="ARBA00023157"/>
    </source>
</evidence>
<name>A0A1I3QCW8_9PSEU</name>
<dbReference type="STRING" id="115433.SAMN05421835_104272"/>
<evidence type="ECO:0000256" key="1">
    <source>
        <dbReference type="ARBA" id="ARBA00006249"/>
    </source>
</evidence>
<dbReference type="GO" id="GO:0052689">
    <property type="term" value="F:carboxylic ester hydrolase activity"/>
    <property type="evidence" value="ECO:0007669"/>
    <property type="project" value="UniProtKB-KW"/>
</dbReference>
<comment type="similarity">
    <text evidence="1">Belongs to the tannase family.</text>
</comment>
<dbReference type="EMBL" id="FORP01000004">
    <property type="protein sequence ID" value="SFJ31560.1"/>
    <property type="molecule type" value="Genomic_DNA"/>
</dbReference>
<dbReference type="AlphaFoldDB" id="A0A1I3QCW8"/>
<keyword evidence="10" id="KW-1185">Reference proteome</keyword>
<dbReference type="Gene3D" id="3.40.50.1820">
    <property type="entry name" value="alpha/beta hydrolase"/>
    <property type="match status" value="2"/>
</dbReference>
<evidence type="ECO:0000256" key="4">
    <source>
        <dbReference type="ARBA" id="ARBA00022729"/>
    </source>
</evidence>